<accession>A0A914HG13</accession>
<proteinExistence type="predicted"/>
<dbReference type="WBParaSite" id="Gr19_v10_g17032.t2">
    <property type="protein sequence ID" value="Gr19_v10_g17032.t2"/>
    <property type="gene ID" value="Gr19_v10_g17032"/>
</dbReference>
<protein>
    <submittedName>
        <fullName evidence="2">Uncharacterized protein</fullName>
    </submittedName>
</protein>
<dbReference type="AlphaFoldDB" id="A0A914HG13"/>
<name>A0A914HG13_GLORO</name>
<reference evidence="2" key="1">
    <citation type="submission" date="2022-11" db="UniProtKB">
        <authorList>
            <consortium name="WormBaseParasite"/>
        </authorList>
    </citation>
    <scope>IDENTIFICATION</scope>
</reference>
<organism evidence="1 2">
    <name type="scientific">Globodera rostochiensis</name>
    <name type="common">Golden nematode worm</name>
    <name type="synonym">Heterodera rostochiensis</name>
    <dbReference type="NCBI Taxonomy" id="31243"/>
    <lineage>
        <taxon>Eukaryota</taxon>
        <taxon>Metazoa</taxon>
        <taxon>Ecdysozoa</taxon>
        <taxon>Nematoda</taxon>
        <taxon>Chromadorea</taxon>
        <taxon>Rhabditida</taxon>
        <taxon>Tylenchina</taxon>
        <taxon>Tylenchomorpha</taxon>
        <taxon>Tylenchoidea</taxon>
        <taxon>Heteroderidae</taxon>
        <taxon>Heteroderinae</taxon>
        <taxon>Globodera</taxon>
    </lineage>
</organism>
<evidence type="ECO:0000313" key="1">
    <source>
        <dbReference type="Proteomes" id="UP000887572"/>
    </source>
</evidence>
<keyword evidence="1" id="KW-1185">Reference proteome</keyword>
<dbReference type="Proteomes" id="UP000887572">
    <property type="component" value="Unplaced"/>
</dbReference>
<sequence length="70" mass="7933">MHFANFVIVSNAPFPYLLATTSQPHAVLTPPKDELPPSSLFDQIVLKPLIDKWKGRFCVVREWLVASKNI</sequence>
<evidence type="ECO:0000313" key="2">
    <source>
        <dbReference type="WBParaSite" id="Gr19_v10_g17032.t2"/>
    </source>
</evidence>